<proteinExistence type="predicted"/>
<dbReference type="AlphaFoldDB" id="A0A1C6UQQ7"/>
<accession>A0A1C6UQQ7</accession>
<gene>
    <name evidence="2" type="ORF">GA0070608_1638</name>
</gene>
<protein>
    <submittedName>
        <fullName evidence="2">Uncharacterized protein</fullName>
    </submittedName>
</protein>
<dbReference type="Proteomes" id="UP000199343">
    <property type="component" value="Unassembled WGS sequence"/>
</dbReference>
<feature type="transmembrane region" description="Helical" evidence="1">
    <location>
        <begin position="60"/>
        <end position="83"/>
    </location>
</feature>
<sequence length="84" mass="9058">MASCSKCGRSRDYAGECMYCWGREAGNDVNAGKTIRLPNSDSRRDINTGQTYHPKSSGCLVLAVLALSLSGLIPGVLLMWHLAI</sequence>
<keyword evidence="1" id="KW-1133">Transmembrane helix</keyword>
<evidence type="ECO:0000256" key="1">
    <source>
        <dbReference type="SAM" id="Phobius"/>
    </source>
</evidence>
<evidence type="ECO:0000313" key="2">
    <source>
        <dbReference type="EMBL" id="SCL56348.1"/>
    </source>
</evidence>
<dbReference type="EMBL" id="FMIC01000002">
    <property type="protein sequence ID" value="SCL56348.1"/>
    <property type="molecule type" value="Genomic_DNA"/>
</dbReference>
<name>A0A1C6UQQ7_9ACTN</name>
<keyword evidence="1" id="KW-0472">Membrane</keyword>
<evidence type="ECO:0000313" key="3">
    <source>
        <dbReference type="Proteomes" id="UP000199343"/>
    </source>
</evidence>
<keyword evidence="1" id="KW-0812">Transmembrane</keyword>
<reference evidence="3" key="1">
    <citation type="submission" date="2016-06" db="EMBL/GenBank/DDBJ databases">
        <authorList>
            <person name="Varghese N."/>
            <person name="Submissions Spin"/>
        </authorList>
    </citation>
    <scope>NUCLEOTIDE SEQUENCE [LARGE SCALE GENOMIC DNA]</scope>
    <source>
        <strain evidence="3">DSM 43363</strain>
    </source>
</reference>
<organism evidence="2 3">
    <name type="scientific">Micromonospora peucetia</name>
    <dbReference type="NCBI Taxonomy" id="47871"/>
    <lineage>
        <taxon>Bacteria</taxon>
        <taxon>Bacillati</taxon>
        <taxon>Actinomycetota</taxon>
        <taxon>Actinomycetes</taxon>
        <taxon>Micromonosporales</taxon>
        <taxon>Micromonosporaceae</taxon>
        <taxon>Micromonospora</taxon>
    </lineage>
</organism>